<dbReference type="EMBL" id="CYSC01000032">
    <property type="protein sequence ID" value="CUH72490.1"/>
    <property type="molecule type" value="Genomic_DNA"/>
</dbReference>
<dbReference type="AlphaFoldDB" id="A0A0P1FUS8"/>
<evidence type="ECO:0000256" key="5">
    <source>
        <dbReference type="PIRNR" id="PIRNR038994"/>
    </source>
</evidence>
<evidence type="ECO:0000256" key="6">
    <source>
        <dbReference type="PIRSR" id="PIRSR038994-1"/>
    </source>
</evidence>
<evidence type="ECO:0000313" key="10">
    <source>
        <dbReference type="EMBL" id="CUH66062.1"/>
    </source>
</evidence>
<sequence length="395" mass="41009">MPPNTLSPAKDLRIAAAQLYDGSSNEPLQDVVIEVQQGRVAAITPRQGDVDLQVAIAAPGFIDLQINGANDVQFNDQTDAAAVADIAHGARQGGSAHILPTFITDEGTRYQQAVAAVAEARAGGTPGIAGVHLEGPFLSPNRPGIHPAHCIRPLGSEDMQFLQASAAEGTCGTLLLTLAPECTAAGQIRRLSDAGVTVFAGHSAASHAEMQGAIREGLRGATHLWNAMSPLTSREPGVVGAVLAARQLYAGIIADGVHVDFANVGIAARLMPDHLCLVTDAMLTLAGTTRQFQIHGVEIHRDGNRLSDAKGTLAGAHLAMDEALRNMVQQVGIPLPDALRMAAGNPARAIGRPDLAQIRQGAAASLTFLNQDLDAIGTLADGQLHLTQDTPHVAA</sequence>
<feature type="binding site" evidence="7">
    <location>
        <begin position="226"/>
        <end position="227"/>
    </location>
    <ligand>
        <name>substrate</name>
    </ligand>
</feature>
<dbReference type="Proteomes" id="UP000051887">
    <property type="component" value="Unassembled WGS sequence"/>
</dbReference>
<dbReference type="InterPro" id="IPR032466">
    <property type="entry name" value="Metal_Hydrolase"/>
</dbReference>
<keyword evidence="2 8" id="KW-0479">Metal-binding</keyword>
<dbReference type="Proteomes" id="UP000051086">
    <property type="component" value="Unassembled WGS sequence"/>
</dbReference>
<feature type="binding site" evidence="8">
    <location>
        <position position="202"/>
    </location>
    <ligand>
        <name>Zn(2+)</name>
        <dbReference type="ChEBI" id="CHEBI:29105"/>
    </ligand>
</feature>
<protein>
    <submittedName>
        <fullName evidence="11">N-acetylglucosamine-6-phosphate deacetylase</fullName>
        <ecNumber evidence="11">3.5.1.25</ecNumber>
    </submittedName>
</protein>
<keyword evidence="12" id="KW-1185">Reference proteome</keyword>
<evidence type="ECO:0000256" key="8">
    <source>
        <dbReference type="PIRSR" id="PIRSR038994-3"/>
    </source>
</evidence>
<dbReference type="InterPro" id="IPR003764">
    <property type="entry name" value="GlcNAc_6-P_deAcase"/>
</dbReference>
<keyword evidence="4 5" id="KW-0119">Carbohydrate metabolism</keyword>
<feature type="binding site" evidence="7">
    <location>
        <position position="258"/>
    </location>
    <ligand>
        <name>substrate</name>
    </ligand>
</feature>
<feature type="binding site" evidence="7">
    <location>
        <position position="145"/>
    </location>
    <ligand>
        <name>substrate</name>
    </ligand>
</feature>
<dbReference type="NCBIfam" id="TIGR00221">
    <property type="entry name" value="nagA"/>
    <property type="match status" value="1"/>
</dbReference>
<dbReference type="InterPro" id="IPR006680">
    <property type="entry name" value="Amidohydro-rel"/>
</dbReference>
<feature type="binding site" evidence="8">
    <location>
        <position position="134"/>
    </location>
    <ligand>
        <name>Zn(2+)</name>
        <dbReference type="ChEBI" id="CHEBI:29105"/>
    </ligand>
</feature>
<evidence type="ECO:0000256" key="1">
    <source>
        <dbReference type="ARBA" id="ARBA00010716"/>
    </source>
</evidence>
<reference evidence="10 12" key="1">
    <citation type="submission" date="2015-09" db="EMBL/GenBank/DDBJ databases">
        <authorList>
            <person name="Rodrigo-Torres L."/>
            <person name="Arahal D.R."/>
        </authorList>
    </citation>
    <scope>NUCLEOTIDE SEQUENCE [LARGE SCALE GENOMIC DNA]</scope>
    <source>
        <strain evidence="10 12">CECT 5118</strain>
    </source>
</reference>
<keyword evidence="3 5" id="KW-0378">Hydrolase</keyword>
<evidence type="ECO:0000259" key="9">
    <source>
        <dbReference type="Pfam" id="PF01979"/>
    </source>
</evidence>
<dbReference type="PANTHER" id="PTHR11113:SF14">
    <property type="entry name" value="N-ACETYLGLUCOSAMINE-6-PHOSPHATE DEACETYLASE"/>
    <property type="match status" value="1"/>
</dbReference>
<dbReference type="EC" id="3.5.1.25" evidence="11"/>
<evidence type="ECO:0000313" key="13">
    <source>
        <dbReference type="Proteomes" id="UP000051887"/>
    </source>
</evidence>
<evidence type="ECO:0000256" key="2">
    <source>
        <dbReference type="ARBA" id="ARBA00022723"/>
    </source>
</evidence>
<evidence type="ECO:0000313" key="11">
    <source>
        <dbReference type="EMBL" id="CUH72490.1"/>
    </source>
</evidence>
<comment type="similarity">
    <text evidence="1 5">Belongs to the metallo-dependent hydrolases superfamily. NagA family.</text>
</comment>
<feature type="binding site" evidence="8">
    <location>
        <position position="223"/>
    </location>
    <ligand>
        <name>Zn(2+)</name>
        <dbReference type="ChEBI" id="CHEBI:29105"/>
    </ligand>
</feature>
<comment type="cofactor">
    <cofactor evidence="8">
        <name>a divalent metal cation</name>
        <dbReference type="ChEBI" id="CHEBI:60240"/>
    </cofactor>
    <text evidence="8">Binds 1 divalent metal cation per subunit.</text>
</comment>
<evidence type="ECO:0000256" key="7">
    <source>
        <dbReference type="PIRSR" id="PIRSR038994-2"/>
    </source>
</evidence>
<feature type="binding site" evidence="7">
    <location>
        <begin position="313"/>
        <end position="315"/>
    </location>
    <ligand>
        <name>substrate</name>
    </ligand>
</feature>
<dbReference type="PANTHER" id="PTHR11113">
    <property type="entry name" value="N-ACETYLGLUCOSAMINE-6-PHOSPHATE DEACETYLASE"/>
    <property type="match status" value="1"/>
</dbReference>
<dbReference type="RefSeq" id="WP_058243685.1">
    <property type="nucleotide sequence ID" value="NZ_CYSB01000025.1"/>
</dbReference>
<dbReference type="GO" id="GO:0046872">
    <property type="term" value="F:metal ion binding"/>
    <property type="evidence" value="ECO:0007669"/>
    <property type="project" value="UniProtKB-KW"/>
</dbReference>
<dbReference type="Pfam" id="PF01979">
    <property type="entry name" value="Amidohydro_1"/>
    <property type="match status" value="1"/>
</dbReference>
<feature type="binding site" evidence="7">
    <location>
        <position position="234"/>
    </location>
    <ligand>
        <name>substrate</name>
    </ligand>
</feature>
<evidence type="ECO:0000313" key="12">
    <source>
        <dbReference type="Proteomes" id="UP000051086"/>
    </source>
</evidence>
<evidence type="ECO:0000256" key="4">
    <source>
        <dbReference type="ARBA" id="ARBA00023277"/>
    </source>
</evidence>
<name>A0A0P1FUS8_9RHOB</name>
<dbReference type="Gene3D" id="3.20.20.140">
    <property type="entry name" value="Metal-dependent hydrolases"/>
    <property type="match status" value="1"/>
</dbReference>
<dbReference type="SUPFAM" id="SSF51556">
    <property type="entry name" value="Metallo-dependent hydrolases"/>
    <property type="match status" value="1"/>
</dbReference>
<feature type="active site" description="Proton donor/acceptor" evidence="6">
    <location>
        <position position="280"/>
    </location>
</feature>
<dbReference type="PIRSF" id="PIRSF038994">
    <property type="entry name" value="NagA"/>
    <property type="match status" value="1"/>
</dbReference>
<accession>A0A0P1FUS8</accession>
<dbReference type="GO" id="GO:0008448">
    <property type="term" value="F:N-acetylglucosamine-6-phosphate deacetylase activity"/>
    <property type="evidence" value="ECO:0007669"/>
    <property type="project" value="UniProtKB-EC"/>
</dbReference>
<dbReference type="InterPro" id="IPR011059">
    <property type="entry name" value="Metal-dep_hydrolase_composite"/>
</dbReference>
<organism evidence="11 13">
    <name type="scientific">Thalassovita autumnalis</name>
    <dbReference type="NCBI Taxonomy" id="2072972"/>
    <lineage>
        <taxon>Bacteria</taxon>
        <taxon>Pseudomonadati</taxon>
        <taxon>Pseudomonadota</taxon>
        <taxon>Alphaproteobacteria</taxon>
        <taxon>Rhodobacterales</taxon>
        <taxon>Roseobacteraceae</taxon>
        <taxon>Thalassovita</taxon>
    </lineage>
</organism>
<dbReference type="EMBL" id="CYSB01000025">
    <property type="protein sequence ID" value="CUH66062.1"/>
    <property type="molecule type" value="Genomic_DNA"/>
</dbReference>
<evidence type="ECO:0000256" key="3">
    <source>
        <dbReference type="ARBA" id="ARBA00022801"/>
    </source>
</evidence>
<feature type="domain" description="Amidohydrolase-related" evidence="9">
    <location>
        <begin position="57"/>
        <end position="374"/>
    </location>
</feature>
<reference evidence="11 13" key="2">
    <citation type="submission" date="2015-09" db="EMBL/GenBank/DDBJ databases">
        <authorList>
            <consortium name="Swine Surveillance"/>
        </authorList>
    </citation>
    <scope>NUCLEOTIDE SEQUENCE [LARGE SCALE GENOMIC DNA]</scope>
    <source>
        <strain evidence="11 13">5120</strain>
    </source>
</reference>
<gene>
    <name evidence="11" type="primary">nagA_1</name>
    <name evidence="10" type="ORF">TL5118_01589</name>
    <name evidence="11" type="ORF">TL5120_02291</name>
</gene>
<dbReference type="Gene3D" id="2.30.40.10">
    <property type="entry name" value="Urease, subunit C, domain 1"/>
    <property type="match status" value="1"/>
</dbReference>
<proteinExistence type="inferred from homology"/>
<dbReference type="GO" id="GO:0006046">
    <property type="term" value="P:N-acetylglucosamine catabolic process"/>
    <property type="evidence" value="ECO:0007669"/>
    <property type="project" value="TreeGrafter"/>
</dbReference>